<reference evidence="5" key="1">
    <citation type="submission" date="2019-04" db="EMBL/GenBank/DDBJ databases">
        <title>Evolution of Biomass-Degrading Anaerobic Consortia Revealed by Metagenomics.</title>
        <authorList>
            <person name="Peng X."/>
        </authorList>
    </citation>
    <scope>NUCLEOTIDE SEQUENCE</scope>
    <source>
        <strain evidence="5">SIG551</strain>
    </source>
</reference>
<keyword evidence="2" id="KW-0238">DNA-binding</keyword>
<dbReference type="PROSITE" id="PS50956">
    <property type="entry name" value="HTH_ASNC_2"/>
    <property type="match status" value="1"/>
</dbReference>
<dbReference type="SUPFAM" id="SSF46785">
    <property type="entry name" value="Winged helix' DNA-binding domain"/>
    <property type="match status" value="1"/>
</dbReference>
<comment type="caution">
    <text evidence="5">The sequence shown here is derived from an EMBL/GenBank/DDBJ whole genome shotgun (WGS) entry which is preliminary data.</text>
</comment>
<evidence type="ECO:0000313" key="5">
    <source>
        <dbReference type="EMBL" id="MBE6834156.1"/>
    </source>
</evidence>
<name>A0A928KY02_9FIRM</name>
<sequence length="143" mass="16017">MDQTDIRIMNILQQDCKTPMREIGRRVGLTAPAVSERIAQLRDCGAIRAFRAKLDFAAAGKKLAAYIMINVPPDTYGRFCAFAEENPAITEHHHIIGPYNALLKIHVADSEELESQLSEIRSFGMSQTAVVLKTYFDQKPLPE</sequence>
<dbReference type="InterPro" id="IPR036388">
    <property type="entry name" value="WH-like_DNA-bd_sf"/>
</dbReference>
<dbReference type="InterPro" id="IPR019885">
    <property type="entry name" value="Tscrpt_reg_HTH_AsnC-type_CS"/>
</dbReference>
<dbReference type="Proteomes" id="UP000754750">
    <property type="component" value="Unassembled WGS sequence"/>
</dbReference>
<dbReference type="SMART" id="SM00344">
    <property type="entry name" value="HTH_ASNC"/>
    <property type="match status" value="1"/>
</dbReference>
<dbReference type="Pfam" id="PF01037">
    <property type="entry name" value="AsnC_trans_reg"/>
    <property type="match status" value="1"/>
</dbReference>
<dbReference type="AlphaFoldDB" id="A0A928KY02"/>
<organism evidence="5 6">
    <name type="scientific">Faecalispora sporosphaeroides</name>
    <dbReference type="NCBI Taxonomy" id="1549"/>
    <lineage>
        <taxon>Bacteria</taxon>
        <taxon>Bacillati</taxon>
        <taxon>Bacillota</taxon>
        <taxon>Clostridia</taxon>
        <taxon>Eubacteriales</taxon>
        <taxon>Oscillospiraceae</taxon>
        <taxon>Faecalispora</taxon>
    </lineage>
</organism>
<proteinExistence type="predicted"/>
<dbReference type="PRINTS" id="PR00033">
    <property type="entry name" value="HTHASNC"/>
</dbReference>
<evidence type="ECO:0000256" key="3">
    <source>
        <dbReference type="ARBA" id="ARBA00023163"/>
    </source>
</evidence>
<dbReference type="PROSITE" id="PS00519">
    <property type="entry name" value="HTH_ASNC_1"/>
    <property type="match status" value="1"/>
</dbReference>
<dbReference type="InterPro" id="IPR011991">
    <property type="entry name" value="ArsR-like_HTH"/>
</dbReference>
<dbReference type="Gene3D" id="3.30.70.920">
    <property type="match status" value="1"/>
</dbReference>
<feature type="domain" description="HTH asnC-type" evidence="4">
    <location>
        <begin position="1"/>
        <end position="62"/>
    </location>
</feature>
<dbReference type="PANTHER" id="PTHR30154:SF53">
    <property type="entry name" value="HTH-TYPE TRANSCRIPTIONAL REGULATOR LRPC"/>
    <property type="match status" value="1"/>
</dbReference>
<dbReference type="RefSeq" id="WP_326840703.1">
    <property type="nucleotide sequence ID" value="NZ_JBKWRC010000001.1"/>
</dbReference>
<keyword evidence="3" id="KW-0804">Transcription</keyword>
<dbReference type="InterPro" id="IPR036390">
    <property type="entry name" value="WH_DNA-bd_sf"/>
</dbReference>
<accession>A0A928KY02</accession>
<dbReference type="InterPro" id="IPR019888">
    <property type="entry name" value="Tscrpt_reg_AsnC-like"/>
</dbReference>
<dbReference type="GO" id="GO:0005829">
    <property type="term" value="C:cytosol"/>
    <property type="evidence" value="ECO:0007669"/>
    <property type="project" value="TreeGrafter"/>
</dbReference>
<dbReference type="SUPFAM" id="SSF54909">
    <property type="entry name" value="Dimeric alpha+beta barrel"/>
    <property type="match status" value="1"/>
</dbReference>
<evidence type="ECO:0000256" key="1">
    <source>
        <dbReference type="ARBA" id="ARBA00023015"/>
    </source>
</evidence>
<dbReference type="GO" id="GO:0043565">
    <property type="term" value="F:sequence-specific DNA binding"/>
    <property type="evidence" value="ECO:0007669"/>
    <property type="project" value="InterPro"/>
</dbReference>
<evidence type="ECO:0000256" key="2">
    <source>
        <dbReference type="ARBA" id="ARBA00023125"/>
    </source>
</evidence>
<dbReference type="PANTHER" id="PTHR30154">
    <property type="entry name" value="LEUCINE-RESPONSIVE REGULATORY PROTEIN"/>
    <property type="match status" value="1"/>
</dbReference>
<keyword evidence="1" id="KW-0805">Transcription regulation</keyword>
<dbReference type="CDD" id="cd00090">
    <property type="entry name" value="HTH_ARSR"/>
    <property type="match status" value="1"/>
</dbReference>
<dbReference type="Gene3D" id="1.10.10.10">
    <property type="entry name" value="Winged helix-like DNA-binding domain superfamily/Winged helix DNA-binding domain"/>
    <property type="match status" value="1"/>
</dbReference>
<gene>
    <name evidence="5" type="ORF">E7512_11375</name>
</gene>
<dbReference type="Pfam" id="PF13404">
    <property type="entry name" value="HTH_AsnC-type"/>
    <property type="match status" value="1"/>
</dbReference>
<dbReference type="GO" id="GO:0043200">
    <property type="term" value="P:response to amino acid"/>
    <property type="evidence" value="ECO:0007669"/>
    <property type="project" value="TreeGrafter"/>
</dbReference>
<dbReference type="InterPro" id="IPR011008">
    <property type="entry name" value="Dimeric_a/b-barrel"/>
</dbReference>
<evidence type="ECO:0000313" key="6">
    <source>
        <dbReference type="Proteomes" id="UP000754750"/>
    </source>
</evidence>
<dbReference type="InterPro" id="IPR019887">
    <property type="entry name" value="Tscrpt_reg_AsnC/Lrp_C"/>
</dbReference>
<evidence type="ECO:0000259" key="4">
    <source>
        <dbReference type="PROSITE" id="PS50956"/>
    </source>
</evidence>
<dbReference type="EMBL" id="SVNY01000005">
    <property type="protein sequence ID" value="MBE6834156.1"/>
    <property type="molecule type" value="Genomic_DNA"/>
</dbReference>
<protein>
    <submittedName>
        <fullName evidence="5">Lrp/AsnC family transcriptional regulator</fullName>
    </submittedName>
</protein>
<dbReference type="InterPro" id="IPR000485">
    <property type="entry name" value="AsnC-type_HTH_dom"/>
</dbReference>